<dbReference type="AlphaFoldDB" id="A0AAW6FRX1"/>
<accession>A0AAW6FRX1</accession>
<sequence>MDQSIFVTQKGNRIHQTLRYALITAAVFGVLWTVLVEFSPNLFIYIFMKPIEHILAISLNIIRSYGISFLLLPFNIFSTYYFQALMQPKTSFIISFYYFRFKRFRDQWNLKHCTTAICFDECDMVYDANLWNCLYPFSLRFKCVNSPKNYHMKI</sequence>
<name>A0AAW6FRX1_9FIRM</name>
<reference evidence="2" key="1">
    <citation type="submission" date="2023-01" db="EMBL/GenBank/DDBJ databases">
        <title>Human gut microbiome strain richness.</title>
        <authorList>
            <person name="Chen-Liaw A."/>
        </authorList>
    </citation>
    <scope>NUCLEOTIDE SEQUENCE</scope>
    <source>
        <strain evidence="2">D55st1_G4_D55t1_190419</strain>
    </source>
</reference>
<keyword evidence="1" id="KW-1133">Transmembrane helix</keyword>
<dbReference type="RefSeq" id="WP_229027137.1">
    <property type="nucleotide sequence ID" value="NZ_JADMUL010000004.1"/>
</dbReference>
<feature type="transmembrane region" description="Helical" evidence="1">
    <location>
        <begin position="54"/>
        <end position="74"/>
    </location>
</feature>
<keyword evidence="1" id="KW-0812">Transmembrane</keyword>
<organism evidence="2 3">
    <name type="scientific">Faecalitalea cylindroides</name>
    <dbReference type="NCBI Taxonomy" id="39483"/>
    <lineage>
        <taxon>Bacteria</taxon>
        <taxon>Bacillati</taxon>
        <taxon>Bacillota</taxon>
        <taxon>Erysipelotrichia</taxon>
        <taxon>Erysipelotrichales</taxon>
        <taxon>Erysipelotrichaceae</taxon>
        <taxon>Faecalitalea</taxon>
    </lineage>
</organism>
<protein>
    <submittedName>
        <fullName evidence="2">Uncharacterized protein</fullName>
    </submittedName>
</protein>
<evidence type="ECO:0000313" key="3">
    <source>
        <dbReference type="Proteomes" id="UP001220658"/>
    </source>
</evidence>
<dbReference type="EMBL" id="JAQNCK010000005">
    <property type="protein sequence ID" value="MDC0827662.1"/>
    <property type="molecule type" value="Genomic_DNA"/>
</dbReference>
<evidence type="ECO:0000256" key="1">
    <source>
        <dbReference type="SAM" id="Phobius"/>
    </source>
</evidence>
<gene>
    <name evidence="2" type="ORF">POG00_02940</name>
</gene>
<feature type="transmembrane region" description="Helical" evidence="1">
    <location>
        <begin position="20"/>
        <end position="47"/>
    </location>
</feature>
<dbReference type="Proteomes" id="UP001220658">
    <property type="component" value="Unassembled WGS sequence"/>
</dbReference>
<keyword evidence="1" id="KW-0472">Membrane</keyword>
<comment type="caution">
    <text evidence="2">The sequence shown here is derived from an EMBL/GenBank/DDBJ whole genome shotgun (WGS) entry which is preliminary data.</text>
</comment>
<proteinExistence type="predicted"/>
<evidence type="ECO:0000313" key="2">
    <source>
        <dbReference type="EMBL" id="MDC0827662.1"/>
    </source>
</evidence>